<organism evidence="6 7">
    <name type="scientific">Aureibaculum algae</name>
    <dbReference type="NCBI Taxonomy" id="2584122"/>
    <lineage>
        <taxon>Bacteria</taxon>
        <taxon>Pseudomonadati</taxon>
        <taxon>Bacteroidota</taxon>
        <taxon>Flavobacteriia</taxon>
        <taxon>Flavobacteriales</taxon>
        <taxon>Flavobacteriaceae</taxon>
        <taxon>Aureibaculum</taxon>
    </lineage>
</organism>
<dbReference type="GO" id="GO:0017004">
    <property type="term" value="P:cytochrome complex assembly"/>
    <property type="evidence" value="ECO:0007669"/>
    <property type="project" value="UniProtKB-KW"/>
</dbReference>
<evidence type="ECO:0000313" key="7">
    <source>
        <dbReference type="Proteomes" id="UP000306229"/>
    </source>
</evidence>
<gene>
    <name evidence="6" type="ORF">FF125_12375</name>
</gene>
<dbReference type="RefSeq" id="WP_138950058.1">
    <property type="nucleotide sequence ID" value="NZ_CP040749.1"/>
</dbReference>
<name>A0A5B7TV90_9FLAO</name>
<comment type="subcellular location">
    <subcellularLocation>
        <location evidence="1">Cell envelope</location>
    </subcellularLocation>
</comment>
<keyword evidence="3" id="KW-1015">Disulfide bond</keyword>
<proteinExistence type="predicted"/>
<dbReference type="AlphaFoldDB" id="A0A5B7TV90"/>
<dbReference type="KEGG" id="fbe:FF125_12375"/>
<dbReference type="Proteomes" id="UP000306229">
    <property type="component" value="Chromosome"/>
</dbReference>
<dbReference type="InterPro" id="IPR036249">
    <property type="entry name" value="Thioredoxin-like_sf"/>
</dbReference>
<feature type="domain" description="Thioredoxin" evidence="5">
    <location>
        <begin position="197"/>
        <end position="339"/>
    </location>
</feature>
<dbReference type="PANTHER" id="PTHR42852:SF6">
    <property type="entry name" value="THIOL:DISULFIDE INTERCHANGE PROTEIN DSBE"/>
    <property type="match status" value="1"/>
</dbReference>
<dbReference type="InterPro" id="IPR013740">
    <property type="entry name" value="Redoxin"/>
</dbReference>
<evidence type="ECO:0000256" key="1">
    <source>
        <dbReference type="ARBA" id="ARBA00004196"/>
    </source>
</evidence>
<keyword evidence="7" id="KW-1185">Reference proteome</keyword>
<dbReference type="InterPro" id="IPR050553">
    <property type="entry name" value="Thioredoxin_ResA/DsbE_sf"/>
</dbReference>
<dbReference type="OrthoDB" id="743079at2"/>
<keyword evidence="2" id="KW-0201">Cytochrome c-type biogenesis</keyword>
<dbReference type="PROSITE" id="PS51257">
    <property type="entry name" value="PROKAR_LIPOPROTEIN"/>
    <property type="match status" value="1"/>
</dbReference>
<dbReference type="GO" id="GO:0030313">
    <property type="term" value="C:cell envelope"/>
    <property type="evidence" value="ECO:0007669"/>
    <property type="project" value="UniProtKB-SubCell"/>
</dbReference>
<evidence type="ECO:0000256" key="2">
    <source>
        <dbReference type="ARBA" id="ARBA00022748"/>
    </source>
</evidence>
<evidence type="ECO:0000256" key="3">
    <source>
        <dbReference type="ARBA" id="ARBA00023157"/>
    </source>
</evidence>
<protein>
    <submittedName>
        <fullName evidence="6">TlpA family protein disulfide reductase</fullName>
    </submittedName>
</protein>
<dbReference type="PANTHER" id="PTHR42852">
    <property type="entry name" value="THIOL:DISULFIDE INTERCHANGE PROTEIN DSBE"/>
    <property type="match status" value="1"/>
</dbReference>
<evidence type="ECO:0000313" key="6">
    <source>
        <dbReference type="EMBL" id="QCX39194.1"/>
    </source>
</evidence>
<sequence>MNKIATVLVVLMVMISCKKEEMVSKDYAKLSGKVTNVQDSLITISSRNYNKSIKVSDDGTFSDTLKVNEDFFMLVHGTARTIISLKNGDNLNLNFDSEDLLNTAEFSGQGAGTNKYMASKMKLEDEYSLSNPSSFFELDKSQFDKKVSALSTKMETLLNNASDLDSTFTAQETEGNKRFMEYLSSNYDAQHVIFAPIAKGKPSPTFSYPNTNGKLVALEDFKGKYVYVDVWATWCGPCIQEIPSLKTLHSDFENKNLAIISMSIDKMADQEKWKKMVADKNLTGTQIMADKEWESEFVKGYGITGIPRFILIGPDGNIVDNNAPRPSDPALRTLFAELEI</sequence>
<evidence type="ECO:0000259" key="5">
    <source>
        <dbReference type="PROSITE" id="PS51352"/>
    </source>
</evidence>
<dbReference type="SUPFAM" id="SSF52833">
    <property type="entry name" value="Thioredoxin-like"/>
    <property type="match status" value="1"/>
</dbReference>
<dbReference type="InterPro" id="IPR013766">
    <property type="entry name" value="Thioredoxin_domain"/>
</dbReference>
<dbReference type="PROSITE" id="PS51352">
    <property type="entry name" value="THIOREDOXIN_2"/>
    <property type="match status" value="1"/>
</dbReference>
<dbReference type="Pfam" id="PF08534">
    <property type="entry name" value="Redoxin"/>
    <property type="match status" value="1"/>
</dbReference>
<evidence type="ECO:0000256" key="4">
    <source>
        <dbReference type="ARBA" id="ARBA00023284"/>
    </source>
</evidence>
<dbReference type="CDD" id="cd02966">
    <property type="entry name" value="TlpA_like_family"/>
    <property type="match status" value="1"/>
</dbReference>
<keyword evidence="4" id="KW-0676">Redox-active center</keyword>
<dbReference type="Gene3D" id="3.40.30.10">
    <property type="entry name" value="Glutaredoxin"/>
    <property type="match status" value="1"/>
</dbReference>
<reference evidence="6 7" key="1">
    <citation type="submission" date="2019-05" db="EMBL/GenBank/DDBJ databases">
        <title>Algicella ahnfeltiae gen. nov., sp. nov., a novel marine bacterium of the family Flavobacteriaceae isolated from a red alga.</title>
        <authorList>
            <person name="Nedashkovskaya O.I."/>
            <person name="Kukhlevskiy A.D."/>
            <person name="Kim S.-G."/>
            <person name="Zhukova N.V."/>
            <person name="Mikhailov V.V."/>
        </authorList>
    </citation>
    <scope>NUCLEOTIDE SEQUENCE [LARGE SCALE GENOMIC DNA]</scope>
    <source>
        <strain evidence="6 7">10Alg115</strain>
    </source>
</reference>
<dbReference type="EMBL" id="CP040749">
    <property type="protein sequence ID" value="QCX39194.1"/>
    <property type="molecule type" value="Genomic_DNA"/>
</dbReference>
<accession>A0A5B7TV90</accession>
<dbReference type="GO" id="GO:0016491">
    <property type="term" value="F:oxidoreductase activity"/>
    <property type="evidence" value="ECO:0007669"/>
    <property type="project" value="InterPro"/>
</dbReference>